<evidence type="ECO:0000313" key="1">
    <source>
        <dbReference type="EMBL" id="GIY26419.1"/>
    </source>
</evidence>
<dbReference type="EMBL" id="BPLQ01006940">
    <property type="protein sequence ID" value="GIY26419.1"/>
    <property type="molecule type" value="Genomic_DNA"/>
</dbReference>
<evidence type="ECO:0000313" key="2">
    <source>
        <dbReference type="Proteomes" id="UP001054837"/>
    </source>
</evidence>
<keyword evidence="2" id="KW-1185">Reference proteome</keyword>
<proteinExistence type="predicted"/>
<dbReference type="AlphaFoldDB" id="A0AAV4RXM9"/>
<dbReference type="Proteomes" id="UP001054837">
    <property type="component" value="Unassembled WGS sequence"/>
</dbReference>
<organism evidence="1 2">
    <name type="scientific">Caerostris darwini</name>
    <dbReference type="NCBI Taxonomy" id="1538125"/>
    <lineage>
        <taxon>Eukaryota</taxon>
        <taxon>Metazoa</taxon>
        <taxon>Ecdysozoa</taxon>
        <taxon>Arthropoda</taxon>
        <taxon>Chelicerata</taxon>
        <taxon>Arachnida</taxon>
        <taxon>Araneae</taxon>
        <taxon>Araneomorphae</taxon>
        <taxon>Entelegynae</taxon>
        <taxon>Araneoidea</taxon>
        <taxon>Araneidae</taxon>
        <taxon>Caerostris</taxon>
    </lineage>
</organism>
<sequence length="96" mass="10641">MFSPFFRPRKNRLQKCTLCPPAIFFHFVPIVQSGSSVKMWVPQGYLGKMTFSQISRNCESRLNGIKSGAPINTKMAAATVVGGKVPPTKIQKMLPL</sequence>
<name>A0AAV4RXM9_9ARAC</name>
<accession>A0AAV4RXM9</accession>
<comment type="caution">
    <text evidence="1">The sequence shown here is derived from an EMBL/GenBank/DDBJ whole genome shotgun (WGS) entry which is preliminary data.</text>
</comment>
<gene>
    <name evidence="1" type="ORF">CDAR_570081</name>
</gene>
<protein>
    <submittedName>
        <fullName evidence="1">Uncharacterized protein</fullName>
    </submittedName>
</protein>
<reference evidence="1 2" key="1">
    <citation type="submission" date="2021-06" db="EMBL/GenBank/DDBJ databases">
        <title>Caerostris darwini draft genome.</title>
        <authorList>
            <person name="Kono N."/>
            <person name="Arakawa K."/>
        </authorList>
    </citation>
    <scope>NUCLEOTIDE SEQUENCE [LARGE SCALE GENOMIC DNA]</scope>
</reference>